<organism evidence="1 2">
    <name type="scientific">Cotesia typhae</name>
    <dbReference type="NCBI Taxonomy" id="2053667"/>
    <lineage>
        <taxon>Eukaryota</taxon>
        <taxon>Metazoa</taxon>
        <taxon>Ecdysozoa</taxon>
        <taxon>Arthropoda</taxon>
        <taxon>Hexapoda</taxon>
        <taxon>Insecta</taxon>
        <taxon>Pterygota</taxon>
        <taxon>Neoptera</taxon>
        <taxon>Endopterygota</taxon>
        <taxon>Hymenoptera</taxon>
        <taxon>Apocrita</taxon>
        <taxon>Ichneumonoidea</taxon>
        <taxon>Braconidae</taxon>
        <taxon>Microgastrinae</taxon>
        <taxon>Cotesia</taxon>
    </lineage>
</organism>
<dbReference type="OrthoDB" id="7669966at2759"/>
<dbReference type="Proteomes" id="UP000729913">
    <property type="component" value="Unassembled WGS sequence"/>
</dbReference>
<evidence type="ECO:0000313" key="1">
    <source>
        <dbReference type="EMBL" id="KAG8033826.1"/>
    </source>
</evidence>
<keyword evidence="2" id="KW-1185">Reference proteome</keyword>
<dbReference type="EMBL" id="JAAOIC020000072">
    <property type="protein sequence ID" value="KAG8033826.1"/>
    <property type="molecule type" value="Genomic_DNA"/>
</dbReference>
<accession>A0A8J5UVF4</accession>
<sequence>MNDVLDCKPAKLRFFSKYLKEYNQWPLAIEIPNEPSIYLNLHKVDNIATKNTPIYFGNNNGTVDCATTYEKFRIETIFDNLKEVLMFQDYDNKATITMFWHGKDNVILVKYNNYKKNDRFTKHNLNSPEQEILIKILVALDWTSTKEEVAQVISSLLIYFNAVNMLFQPFTFPQIKIVLSGIIYPNTEFSTPYFSNSKEQFRGYNETYIKLNSANENFRKYFLNEEAKVFPNSLFDVIIGMTGQPICDADYNCQYYGVSDQSVIYNRGRNAERNDPIPIVGVVRHPSFQGSYAVIAREIAHKLGSSYNTPWYAFNNCNGIMNKFVRPDNWPLDWSACNIDDMSLYFSLNQSSGFSTRKNFRALNSKLW</sequence>
<proteinExistence type="predicted"/>
<comment type="caution">
    <text evidence="1">The sequence shown here is derived from an EMBL/GenBank/DDBJ whole genome shotgun (WGS) entry which is preliminary data.</text>
</comment>
<protein>
    <submittedName>
        <fullName evidence="1">Uncharacterized protein</fullName>
    </submittedName>
</protein>
<reference evidence="1" key="1">
    <citation type="submission" date="2020-03" db="EMBL/GenBank/DDBJ databases">
        <authorList>
            <person name="Chebbi M.A."/>
            <person name="Drezen J.M."/>
        </authorList>
    </citation>
    <scope>NUCLEOTIDE SEQUENCE</scope>
    <source>
        <tissue evidence="1">Whole body</tissue>
    </source>
</reference>
<reference evidence="1" key="2">
    <citation type="submission" date="2021-04" db="EMBL/GenBank/DDBJ databases">
        <title>Genome-wide patterns of bracovirus chromosomal integration into multiple host tissues during parasitism.</title>
        <authorList>
            <person name="Chebbi M.A.C."/>
        </authorList>
    </citation>
    <scope>NUCLEOTIDE SEQUENCE</scope>
    <source>
        <tissue evidence="1">Whole body</tissue>
    </source>
</reference>
<dbReference type="AlphaFoldDB" id="A0A8J5UVF4"/>
<evidence type="ECO:0000313" key="2">
    <source>
        <dbReference type="Proteomes" id="UP000729913"/>
    </source>
</evidence>
<name>A0A8J5UVF4_9HYME</name>
<gene>
    <name evidence="1" type="ORF">G9C98_008307</name>
</gene>